<keyword evidence="2" id="KW-1185">Reference proteome</keyword>
<evidence type="ECO:0000313" key="2">
    <source>
        <dbReference type="Proteomes" id="UP000612055"/>
    </source>
</evidence>
<dbReference type="EMBL" id="JAEHOE010000010">
    <property type="protein sequence ID" value="KAG2498506.1"/>
    <property type="molecule type" value="Genomic_DNA"/>
</dbReference>
<sequence>MCSEGFVQTYVDDVKPLDGLRRCLAARSFRREIIVFYENRLGHAFMLAWNIMQAGYHHFVVLGPGPAFCERAMKVWPELGGCVWSSYEMGSFPKQHLDRYVFMSRAARLGYNVFLTRTQSFSTTFTLRSSPLRCGKQLSSLTGTRAMGGSTYIQNARPDGPAVYAIAEALDRLERWHDAQAELAARDKRNWCWEQMQVADTVFSVIVGRPIAYNCWNNDRNETYARAWETAHMALLGSNETGRGPGVWDYAVERRVPWPEYLKPAGVAAYDGDHAVWMQAIQVPNTKGVWPTELGGELYPKQRGNMSSTWMAMLQEDGLPLWPDPEDPTQAGRAASIKEIFAFTPPWLATTHDEAGHTGYWNRALLGPDVFSPYAHSHVLYTPGGSVTKHHLKLANHHWNWELLHRLHPKGGVYTCSTEHAPVPDVLAFAPELEAREWASHAEWENATRALTRLAIEMGRVVAFPAPRCNLSWICGAGAAKLPLTYVQGSPLIRRVIPYARMGEGFNNLRCVGGLQLLEGCQRGHWTLPGGMIAPEFDHFVEQVRLNGGGEATVPSSMLAAPAEGFNVVRLAHDVMKAFGGPSAGLSRPPGAPGPPEDVVAAGNAPGAKRPKLLWLTEVPKLDGKPSPRETMYVEHEMADFEMYSCLWLRGIPW</sequence>
<gene>
    <name evidence="1" type="ORF">HYH03_003757</name>
</gene>
<accession>A0A836C2X9</accession>
<evidence type="ECO:0000313" key="1">
    <source>
        <dbReference type="EMBL" id="KAG2498506.1"/>
    </source>
</evidence>
<proteinExistence type="predicted"/>
<dbReference type="Proteomes" id="UP000612055">
    <property type="component" value="Unassembled WGS sequence"/>
</dbReference>
<comment type="caution">
    <text evidence="1">The sequence shown here is derived from an EMBL/GenBank/DDBJ whole genome shotgun (WGS) entry which is preliminary data.</text>
</comment>
<dbReference type="AlphaFoldDB" id="A0A836C2X9"/>
<name>A0A836C2X9_9CHLO</name>
<organism evidence="1 2">
    <name type="scientific">Edaphochlamys debaryana</name>
    <dbReference type="NCBI Taxonomy" id="47281"/>
    <lineage>
        <taxon>Eukaryota</taxon>
        <taxon>Viridiplantae</taxon>
        <taxon>Chlorophyta</taxon>
        <taxon>core chlorophytes</taxon>
        <taxon>Chlorophyceae</taxon>
        <taxon>CS clade</taxon>
        <taxon>Chlamydomonadales</taxon>
        <taxon>Chlamydomonadales incertae sedis</taxon>
        <taxon>Edaphochlamys</taxon>
    </lineage>
</organism>
<reference evidence="1" key="1">
    <citation type="journal article" date="2020" name="bioRxiv">
        <title>Comparative genomics of Chlamydomonas.</title>
        <authorList>
            <person name="Craig R.J."/>
            <person name="Hasan A.R."/>
            <person name="Ness R.W."/>
            <person name="Keightley P.D."/>
        </authorList>
    </citation>
    <scope>NUCLEOTIDE SEQUENCE</scope>
    <source>
        <strain evidence="1">CCAP 11/70</strain>
    </source>
</reference>
<protein>
    <submittedName>
        <fullName evidence="1">Uncharacterized protein</fullName>
    </submittedName>
</protein>
<dbReference type="OrthoDB" id="542379at2759"/>